<sequence length="69" mass="7182">MDRAPPQQKGMMLAVAGALALGAAGLYYSRPKSGVSPEAAAQNDLRADDKKVDANPTAQKVGDVRENAK</sequence>
<feature type="region of interest" description="Disordered" evidence="1">
    <location>
        <begin position="32"/>
        <end position="69"/>
    </location>
</feature>
<dbReference type="Proteomes" id="UP000298390">
    <property type="component" value="Unassembled WGS sequence"/>
</dbReference>
<accession>A0A4Y9YNV2</accession>
<evidence type="ECO:0000256" key="1">
    <source>
        <dbReference type="SAM" id="MobiDB-lite"/>
    </source>
</evidence>
<name>A0A4Y9YNV2_9APHY</name>
<comment type="caution">
    <text evidence="2">The sequence shown here is derived from an EMBL/GenBank/DDBJ whole genome shotgun (WGS) entry which is preliminary data.</text>
</comment>
<evidence type="ECO:0000313" key="3">
    <source>
        <dbReference type="Proteomes" id="UP000298390"/>
    </source>
</evidence>
<dbReference type="EMBL" id="SEKV01000138">
    <property type="protein sequence ID" value="TFY63201.1"/>
    <property type="molecule type" value="Genomic_DNA"/>
</dbReference>
<organism evidence="2 3">
    <name type="scientific">Rhodofomes roseus</name>
    <dbReference type="NCBI Taxonomy" id="34475"/>
    <lineage>
        <taxon>Eukaryota</taxon>
        <taxon>Fungi</taxon>
        <taxon>Dikarya</taxon>
        <taxon>Basidiomycota</taxon>
        <taxon>Agaricomycotina</taxon>
        <taxon>Agaricomycetes</taxon>
        <taxon>Polyporales</taxon>
        <taxon>Rhodofomes</taxon>
    </lineage>
</organism>
<proteinExistence type="predicted"/>
<reference evidence="2 3" key="1">
    <citation type="submission" date="2019-01" db="EMBL/GenBank/DDBJ databases">
        <title>Genome sequencing of the rare red list fungi Fomitopsis rosea.</title>
        <authorList>
            <person name="Buettner E."/>
            <person name="Kellner H."/>
        </authorList>
    </citation>
    <scope>NUCLEOTIDE SEQUENCE [LARGE SCALE GENOMIC DNA]</scope>
    <source>
        <strain evidence="2 3">DSM 105464</strain>
    </source>
</reference>
<protein>
    <submittedName>
        <fullName evidence="2">Uncharacterized protein</fullName>
    </submittedName>
</protein>
<evidence type="ECO:0000313" key="2">
    <source>
        <dbReference type="EMBL" id="TFY63201.1"/>
    </source>
</evidence>
<dbReference type="AlphaFoldDB" id="A0A4Y9YNV2"/>
<gene>
    <name evidence="2" type="ORF">EVJ58_g3396</name>
</gene>